<evidence type="ECO:0000313" key="2">
    <source>
        <dbReference type="Proteomes" id="UP000198824"/>
    </source>
</evidence>
<dbReference type="STRING" id="1166337.SAMN05192580_0524"/>
<protein>
    <submittedName>
        <fullName evidence="1">Uncharacterized protein</fullName>
    </submittedName>
</protein>
<organism evidence="1 2">
    <name type="scientific">Sphingomonas jatrophae</name>
    <dbReference type="NCBI Taxonomy" id="1166337"/>
    <lineage>
        <taxon>Bacteria</taxon>
        <taxon>Pseudomonadati</taxon>
        <taxon>Pseudomonadota</taxon>
        <taxon>Alphaproteobacteria</taxon>
        <taxon>Sphingomonadales</taxon>
        <taxon>Sphingomonadaceae</taxon>
        <taxon>Sphingomonas</taxon>
    </lineage>
</organism>
<dbReference type="AlphaFoldDB" id="A0A1I6JMA1"/>
<name>A0A1I6JMA1_9SPHN</name>
<keyword evidence="2" id="KW-1185">Reference proteome</keyword>
<reference evidence="1 2" key="1">
    <citation type="submission" date="2016-10" db="EMBL/GenBank/DDBJ databases">
        <authorList>
            <person name="de Groot N.N."/>
        </authorList>
    </citation>
    <scope>NUCLEOTIDE SEQUENCE [LARGE SCALE GENOMIC DNA]</scope>
    <source>
        <strain evidence="1 2">S5-249</strain>
    </source>
</reference>
<sequence length="51" mass="5823">MESDRRYYARRAAQEALAAERAVTDAARARRLMLAANYRARLDALERVAIV</sequence>
<dbReference type="EMBL" id="FOZG01000001">
    <property type="protein sequence ID" value="SFR80102.1"/>
    <property type="molecule type" value="Genomic_DNA"/>
</dbReference>
<proteinExistence type="predicted"/>
<gene>
    <name evidence="1" type="ORF">SAMN05192580_0524</name>
</gene>
<accession>A0A1I6JMA1</accession>
<evidence type="ECO:0000313" key="1">
    <source>
        <dbReference type="EMBL" id="SFR80102.1"/>
    </source>
</evidence>
<dbReference type="Proteomes" id="UP000198824">
    <property type="component" value="Unassembled WGS sequence"/>
</dbReference>
<dbReference type="RefSeq" id="WP_165611180.1">
    <property type="nucleotide sequence ID" value="NZ_FOZG01000001.1"/>
</dbReference>